<dbReference type="InterPro" id="IPR020339">
    <property type="entry name" value="C20orf85-like"/>
</dbReference>
<comment type="caution">
    <text evidence="1">The sequence shown here is derived from an EMBL/GenBank/DDBJ whole genome shotgun (WGS) entry which is preliminary data.</text>
</comment>
<gene>
    <name evidence="1" type="ORF">RUM44_004645</name>
</gene>
<sequence length="125" mass="14400">MSVETKTKGSVKSENIFKENIRKEDLIRLNWANNWQWYVDLLREREKVVADYKKSSPKALAMGALEKPDKRTVLPFPKTTAGYYGWLSNKKEFELEIFGSYFENLKMTANAPDASSSIFYSTSEG</sequence>
<keyword evidence="2" id="KW-1185">Reference proteome</keyword>
<evidence type="ECO:0000313" key="1">
    <source>
        <dbReference type="EMBL" id="KAK6634038.1"/>
    </source>
</evidence>
<accession>A0ABR1B560</accession>
<evidence type="ECO:0000313" key="2">
    <source>
        <dbReference type="Proteomes" id="UP001359485"/>
    </source>
</evidence>
<proteinExistence type="predicted"/>
<organism evidence="1 2">
    <name type="scientific">Polyplax serrata</name>
    <name type="common">Common mouse louse</name>
    <dbReference type="NCBI Taxonomy" id="468196"/>
    <lineage>
        <taxon>Eukaryota</taxon>
        <taxon>Metazoa</taxon>
        <taxon>Ecdysozoa</taxon>
        <taxon>Arthropoda</taxon>
        <taxon>Hexapoda</taxon>
        <taxon>Insecta</taxon>
        <taxon>Pterygota</taxon>
        <taxon>Neoptera</taxon>
        <taxon>Paraneoptera</taxon>
        <taxon>Psocodea</taxon>
        <taxon>Troctomorpha</taxon>
        <taxon>Phthiraptera</taxon>
        <taxon>Anoplura</taxon>
        <taxon>Polyplacidae</taxon>
        <taxon>Polyplax</taxon>
    </lineage>
</organism>
<protein>
    <submittedName>
        <fullName evidence="1">Uncharacterized protein</fullName>
    </submittedName>
</protein>
<dbReference type="Proteomes" id="UP001359485">
    <property type="component" value="Unassembled WGS sequence"/>
</dbReference>
<reference evidence="1 2" key="1">
    <citation type="submission" date="2023-09" db="EMBL/GenBank/DDBJ databases">
        <title>Genomes of two closely related lineages of the louse Polyplax serrata with different host specificities.</title>
        <authorList>
            <person name="Martinu J."/>
            <person name="Tarabai H."/>
            <person name="Stefka J."/>
            <person name="Hypsa V."/>
        </authorList>
    </citation>
    <scope>NUCLEOTIDE SEQUENCE [LARGE SCALE GENOMIC DNA]</scope>
    <source>
        <strain evidence="1">98ZLc_SE</strain>
    </source>
</reference>
<dbReference type="Pfam" id="PF14945">
    <property type="entry name" value="LLC1"/>
    <property type="match status" value="1"/>
</dbReference>
<dbReference type="EMBL" id="JAWJWF010000004">
    <property type="protein sequence ID" value="KAK6634038.1"/>
    <property type="molecule type" value="Genomic_DNA"/>
</dbReference>
<name>A0ABR1B560_POLSC</name>